<organism evidence="1 2">
    <name type="scientific">Thermoproteus sp. AZ2</name>
    <dbReference type="NCBI Taxonomy" id="1609232"/>
    <lineage>
        <taxon>Archaea</taxon>
        <taxon>Thermoproteota</taxon>
        <taxon>Thermoprotei</taxon>
        <taxon>Thermoproteales</taxon>
        <taxon>Thermoproteaceae</taxon>
        <taxon>Thermoproteus</taxon>
    </lineage>
</organism>
<gene>
    <name evidence="1" type="ORF">TU35_002675</name>
</gene>
<proteinExistence type="predicted"/>
<name>A0ACC6UZN0_9CREN</name>
<reference evidence="1" key="1">
    <citation type="submission" date="2024-07" db="EMBL/GenBank/DDBJ databases">
        <title>Metagenome and Metagenome-Assembled Genomes of Archaea from a hot spring from the geothermal field of Los Azufres, Mexico.</title>
        <authorList>
            <person name="Marin-Paredes R."/>
            <person name="Martinez-Romero E."/>
            <person name="Servin-Garciduenas L.E."/>
        </authorList>
    </citation>
    <scope>NUCLEOTIDE SEQUENCE</scope>
</reference>
<evidence type="ECO:0000313" key="1">
    <source>
        <dbReference type="EMBL" id="MFB6490146.1"/>
    </source>
</evidence>
<protein>
    <submittedName>
        <fullName evidence="1">Uncharacterized protein</fullName>
    </submittedName>
</protein>
<sequence>MTLEDIVLAVLSKFSMLSLEELVAVLILLREEGRVMDIPQPRRPLSIPQLIPTLEGLINRGLVAIYEEMESDVRKYVITRLGASRAEKIKIPALDEIAKKYSFQYVPLPLVVALRYPQYF</sequence>
<comment type="caution">
    <text evidence="1">The sequence shown here is derived from an EMBL/GenBank/DDBJ whole genome shotgun (WGS) entry which is preliminary data.</text>
</comment>
<accession>A0ACC6UZN0</accession>
<evidence type="ECO:0000313" key="2">
    <source>
        <dbReference type="Proteomes" id="UP000033636"/>
    </source>
</evidence>
<dbReference type="Proteomes" id="UP000033636">
    <property type="component" value="Unassembled WGS sequence"/>
</dbReference>
<dbReference type="EMBL" id="JZWT02000005">
    <property type="protein sequence ID" value="MFB6490146.1"/>
    <property type="molecule type" value="Genomic_DNA"/>
</dbReference>